<keyword evidence="1" id="KW-0812">Transmembrane</keyword>
<keyword evidence="1" id="KW-0472">Membrane</keyword>
<evidence type="ECO:0000313" key="2">
    <source>
        <dbReference type="EMBL" id="CUO01570.1"/>
    </source>
</evidence>
<keyword evidence="1" id="KW-1133">Transmembrane helix</keyword>
<protein>
    <submittedName>
        <fullName evidence="2">Uncharacterized protein</fullName>
    </submittedName>
</protein>
<feature type="transmembrane region" description="Helical" evidence="1">
    <location>
        <begin position="94"/>
        <end position="113"/>
    </location>
</feature>
<dbReference type="EMBL" id="CYZV01000011">
    <property type="protein sequence ID" value="CUO01570.1"/>
    <property type="molecule type" value="Genomic_DNA"/>
</dbReference>
<evidence type="ECO:0000256" key="1">
    <source>
        <dbReference type="SAM" id="Phobius"/>
    </source>
</evidence>
<gene>
    <name evidence="2" type="ORF">ERS852470_01237</name>
</gene>
<dbReference type="AlphaFoldDB" id="A0A173WKW3"/>
<sequence length="116" mass="13172">MYQSIGINLSKSLDTATKRIKIPAITQRNYYKSCNNCEDEILNFYKSDCDESDLNYDKNFDYLDEDESDIDNECNCGCDDNCMIEKLKNLDSKVIVGASIGALVGCVGLYLLLRRK</sequence>
<evidence type="ECO:0000313" key="3">
    <source>
        <dbReference type="Proteomes" id="UP000095558"/>
    </source>
</evidence>
<organism evidence="2 3">
    <name type="scientific">Clostridium disporicum</name>
    <dbReference type="NCBI Taxonomy" id="84024"/>
    <lineage>
        <taxon>Bacteria</taxon>
        <taxon>Bacillati</taxon>
        <taxon>Bacillota</taxon>
        <taxon>Clostridia</taxon>
        <taxon>Eubacteriales</taxon>
        <taxon>Clostridiaceae</taxon>
        <taxon>Clostridium</taxon>
    </lineage>
</organism>
<dbReference type="RefSeq" id="WP_042398780.1">
    <property type="nucleotide sequence ID" value="NZ_CYYT01000001.1"/>
</dbReference>
<dbReference type="GeneID" id="83012134"/>
<reference evidence="2 3" key="1">
    <citation type="submission" date="2015-09" db="EMBL/GenBank/DDBJ databases">
        <authorList>
            <consortium name="Pathogen Informatics"/>
        </authorList>
    </citation>
    <scope>NUCLEOTIDE SEQUENCE [LARGE SCALE GENOMIC DNA]</scope>
    <source>
        <strain evidence="2 3">2789STDY5834855</strain>
    </source>
</reference>
<name>A0A173WKW3_9CLOT</name>
<dbReference type="OrthoDB" id="1937900at2"/>
<accession>A0A173WKW3</accession>
<dbReference type="Proteomes" id="UP000095558">
    <property type="component" value="Unassembled WGS sequence"/>
</dbReference>
<proteinExistence type="predicted"/>